<dbReference type="EMBL" id="FWYB01000004">
    <property type="protein sequence ID" value="SMC87293.1"/>
    <property type="molecule type" value="Genomic_DNA"/>
</dbReference>
<proteinExistence type="predicted"/>
<dbReference type="Gene3D" id="2.70.98.50">
    <property type="entry name" value="putative glycoside hydrolase family protein from bacillus halodurans"/>
    <property type="match status" value="1"/>
</dbReference>
<dbReference type="OrthoDB" id="9802600at2"/>
<dbReference type="Proteomes" id="UP000192678">
    <property type="component" value="Unassembled WGS sequence"/>
</dbReference>
<protein>
    <submittedName>
        <fullName evidence="4">Alpha-L-fucosidase 2</fullName>
    </submittedName>
</protein>
<feature type="domain" description="Alpha fucosidase A-like C-terminal" evidence="2">
    <location>
        <begin position="713"/>
        <end position="804"/>
    </location>
</feature>
<evidence type="ECO:0000259" key="2">
    <source>
        <dbReference type="Pfam" id="PF21307"/>
    </source>
</evidence>
<accession>A0A1W2CPZ9</accession>
<dbReference type="PIRSF" id="PIRSF007663">
    <property type="entry name" value="UCP007663"/>
    <property type="match status" value="1"/>
</dbReference>
<name>A0A1W2CPZ9_9SPHI</name>
<feature type="domain" description="Glycosyl hydrolase family 95 N-terminal" evidence="1">
    <location>
        <begin position="41"/>
        <end position="271"/>
    </location>
</feature>
<dbReference type="RefSeq" id="WP_084289285.1">
    <property type="nucleotide sequence ID" value="NZ_FWYB01000004.1"/>
</dbReference>
<dbReference type="InterPro" id="IPR012341">
    <property type="entry name" value="6hp_glycosidase-like_sf"/>
</dbReference>
<dbReference type="InterPro" id="IPR027414">
    <property type="entry name" value="GH95_N_dom"/>
</dbReference>
<dbReference type="AlphaFoldDB" id="A0A1W2CPZ9"/>
<dbReference type="Pfam" id="PF14498">
    <property type="entry name" value="Glyco_hyd_65N_2"/>
    <property type="match status" value="1"/>
</dbReference>
<evidence type="ECO:0000313" key="5">
    <source>
        <dbReference type="Proteomes" id="UP000192678"/>
    </source>
</evidence>
<evidence type="ECO:0000259" key="1">
    <source>
        <dbReference type="Pfam" id="PF14498"/>
    </source>
</evidence>
<dbReference type="InterPro" id="IPR054363">
    <property type="entry name" value="GH95_cat"/>
</dbReference>
<dbReference type="InterPro" id="IPR049053">
    <property type="entry name" value="AFCA-like_C"/>
</dbReference>
<keyword evidence="5" id="KW-1185">Reference proteome</keyword>
<dbReference type="GO" id="GO:0005975">
    <property type="term" value="P:carbohydrate metabolic process"/>
    <property type="evidence" value="ECO:0007669"/>
    <property type="project" value="InterPro"/>
</dbReference>
<dbReference type="InterPro" id="IPR008928">
    <property type="entry name" value="6-hairpin_glycosidase_sf"/>
</dbReference>
<evidence type="ECO:0000259" key="3">
    <source>
        <dbReference type="Pfam" id="PF22124"/>
    </source>
</evidence>
<dbReference type="SUPFAM" id="SSF48208">
    <property type="entry name" value="Six-hairpin glycosidases"/>
    <property type="match status" value="1"/>
</dbReference>
<evidence type="ECO:0000313" key="4">
    <source>
        <dbReference type="EMBL" id="SMC87293.1"/>
    </source>
</evidence>
<feature type="domain" description="Glycosyl hydrolase family 95 catalytic" evidence="3">
    <location>
        <begin position="297"/>
        <end position="702"/>
    </location>
</feature>
<dbReference type="PANTHER" id="PTHR31084">
    <property type="entry name" value="ALPHA-L-FUCOSIDASE 2"/>
    <property type="match status" value="1"/>
</dbReference>
<organism evidence="4 5">
    <name type="scientific">Pedobacter nyackensis</name>
    <dbReference type="NCBI Taxonomy" id="475255"/>
    <lineage>
        <taxon>Bacteria</taxon>
        <taxon>Pseudomonadati</taxon>
        <taxon>Bacteroidota</taxon>
        <taxon>Sphingobacteriia</taxon>
        <taxon>Sphingobacteriales</taxon>
        <taxon>Sphingobacteriaceae</taxon>
        <taxon>Pedobacter</taxon>
    </lineage>
</organism>
<dbReference type="Pfam" id="PF21307">
    <property type="entry name" value="Glyco_hydro_95_C"/>
    <property type="match status" value="1"/>
</dbReference>
<dbReference type="Gene3D" id="1.50.10.10">
    <property type="match status" value="1"/>
</dbReference>
<gene>
    <name evidence="4" type="ORF">SAMN04488101_104177</name>
</gene>
<dbReference type="PANTHER" id="PTHR31084:SF0">
    <property type="entry name" value="ALPHA-L-FUCOSIDASE 2"/>
    <property type="match status" value="1"/>
</dbReference>
<reference evidence="4 5" key="1">
    <citation type="submission" date="2017-04" db="EMBL/GenBank/DDBJ databases">
        <authorList>
            <person name="Afonso C.L."/>
            <person name="Miller P.J."/>
            <person name="Scott M.A."/>
            <person name="Spackman E."/>
            <person name="Goraichik I."/>
            <person name="Dimitrov K.M."/>
            <person name="Suarez D.L."/>
            <person name="Swayne D.E."/>
        </authorList>
    </citation>
    <scope>NUCLEOTIDE SEQUENCE [LARGE SCALE GENOMIC DNA]</scope>
    <source>
        <strain evidence="4 5">DSM 19625</strain>
    </source>
</reference>
<dbReference type="Pfam" id="PF22124">
    <property type="entry name" value="Glyco_hydro_95_cat"/>
    <property type="match status" value="1"/>
</dbReference>
<dbReference type="STRING" id="475255.SAMN04488101_104177"/>
<dbReference type="InterPro" id="IPR016518">
    <property type="entry name" value="Alpha-L-fucosidase"/>
</dbReference>
<sequence>MKSVSIRFGYVSTFIIAAIGFANLPSNAQQSKTSSKPDLKLWYKQAADEWRQALPIGNGRLGAMVFGGVKQEQLQLNEESVWQGKKMNNNNPEALQNLPEIRKLIFEGKTDEALKLANKSLNGNPGSVQSYQPLGNLTLDFDDAAEASNYKRELNLSTGIHSVMYHIGGQSYTREVFASAPANTIVMRLETKGPQTINLSLGMSRQKDAVVHSIKNQLILKGQIDGTGMKFETIAQVSTEGGKLIEGQGKLKIQNAKAVTILITAATNYNADKMDIDLTKDPDLISQNILKALTGKSYTALKAAHIAAQQRIMDRVELSLGPDTQSHLPTNERLQRVKNNVFDPGLEALLFQYGRYLLMGSSLAPGVLPANLQGIWNKDLKAPWNSDFHTNINLQMNYWPAEVTNMTETARPLIHFMQMLKVPGKVTAKQMYGARGWTVHHLTDAFGHTAVHDGVVNGLFPMGGPWMTQPIFEHYEFNGDKAFLKDIAYPMMKESSQFVLDILIRDKKNRLVTSPSYSPENSYIDPLTGKRALLTYAPTMDMQIINDLFIRTMAASKVLQKDEKFRDTLMATMKQLAPTQLAKDGSIQEWIEDYKEVEPGHRHVSHLFALHPGNQITAAKTPELFEGAKKTLAKRLKNGGAGTGWSRAWTINFFARLKDGNSAHEHIMALFKQSIAYNLFDEHPPFQIDGNFGYTAGVAEMLLQSQDGEIGNRVIELLPALPEAWSTGNVTGLKARGNFEVSMQWEKGKLLTAKLKSLQGNSCMLNYAGIGTAVLTSAGRAVPYKKISDHLISFDTVTGKTYAISSL</sequence>
<dbReference type="GO" id="GO:0004560">
    <property type="term" value="F:alpha-L-fucosidase activity"/>
    <property type="evidence" value="ECO:0007669"/>
    <property type="project" value="InterPro"/>
</dbReference>